<evidence type="ECO:0000256" key="1">
    <source>
        <dbReference type="SAM" id="Phobius"/>
    </source>
</evidence>
<accession>A0A4V1EGQ3</accession>
<dbReference type="InterPro" id="IPR050303">
    <property type="entry name" value="GatZ_KbaZ_carbometab"/>
</dbReference>
<keyword evidence="1" id="KW-0812">Transmembrane</keyword>
<feature type="transmembrane region" description="Helical" evidence="1">
    <location>
        <begin position="150"/>
        <end position="171"/>
    </location>
</feature>
<dbReference type="InterPro" id="IPR004704">
    <property type="entry name" value="PTS_IID_man"/>
</dbReference>
<dbReference type="GO" id="GO:0005886">
    <property type="term" value="C:plasma membrane"/>
    <property type="evidence" value="ECO:0007669"/>
    <property type="project" value="TreeGrafter"/>
</dbReference>
<proteinExistence type="predicted"/>
<evidence type="ECO:0000313" key="2">
    <source>
        <dbReference type="EMBL" id="QCP36880.1"/>
    </source>
</evidence>
<evidence type="ECO:0000313" key="3">
    <source>
        <dbReference type="Proteomes" id="UP000298653"/>
    </source>
</evidence>
<dbReference type="PANTHER" id="PTHR32502:SF23">
    <property type="entry name" value="TRANSPORT PROTEIN, PTS SYSTEM"/>
    <property type="match status" value="1"/>
</dbReference>
<dbReference type="KEGG" id="arf:AR1Y2_3426"/>
<organism evidence="2 3">
    <name type="scientific">Anaerostipes rhamnosivorans</name>
    <dbReference type="NCBI Taxonomy" id="1229621"/>
    <lineage>
        <taxon>Bacteria</taxon>
        <taxon>Bacillati</taxon>
        <taxon>Bacillota</taxon>
        <taxon>Clostridia</taxon>
        <taxon>Lachnospirales</taxon>
        <taxon>Lachnospiraceae</taxon>
        <taxon>Anaerostipes</taxon>
    </lineage>
</organism>
<feature type="transmembrane region" description="Helical" evidence="1">
    <location>
        <begin position="232"/>
        <end position="249"/>
    </location>
</feature>
<dbReference type="Pfam" id="PF03613">
    <property type="entry name" value="EIID-AGA"/>
    <property type="match status" value="1"/>
</dbReference>
<dbReference type="EMBL" id="CP040058">
    <property type="protein sequence ID" value="QCP36880.1"/>
    <property type="molecule type" value="Genomic_DNA"/>
</dbReference>
<dbReference type="PROSITE" id="PS51108">
    <property type="entry name" value="PTS_EIID"/>
    <property type="match status" value="1"/>
</dbReference>
<dbReference type="GO" id="GO:0009401">
    <property type="term" value="P:phosphoenolpyruvate-dependent sugar phosphotransferase system"/>
    <property type="evidence" value="ECO:0007669"/>
    <property type="project" value="InterPro"/>
</dbReference>
<sequence length="276" mass="29948">MSEQKKTKIQEKESVLTKKDLNKCYRRLSLWGETSLNFERMQAIGWCNAMVPALKKIYTKKQDLAAALQRHLQFFNTELMFGNLIFGPSIALEEEKAENSNKIPDELITSFKTGTMGPVAAIGDTIHWGTAWTLGTAFAGALAARGALSAAAVLLGLVVGCEIVAYMLFCLGYSTGRRSFAQIMKSGLLNEILDGANILGMFMMGVLSSSLVTAEPALKIGKFVLKDTLDGIVPGFLPLLIVFGVYYLIRKKQVSTAKIVLLIIAIGIAGSVIGLF</sequence>
<feature type="transmembrane region" description="Helical" evidence="1">
    <location>
        <begin position="126"/>
        <end position="144"/>
    </location>
</feature>
<feature type="transmembrane region" description="Helical" evidence="1">
    <location>
        <begin position="192"/>
        <end position="212"/>
    </location>
</feature>
<name>A0A4V1EGQ3_9FIRM</name>
<keyword evidence="1" id="KW-1133">Transmembrane helix</keyword>
<dbReference type="PANTHER" id="PTHR32502">
    <property type="entry name" value="N-ACETYLGALACTOSAMINE PERMEASE II COMPONENT-RELATED"/>
    <property type="match status" value="1"/>
</dbReference>
<dbReference type="Proteomes" id="UP000298653">
    <property type="component" value="Chromosome"/>
</dbReference>
<dbReference type="AlphaFoldDB" id="A0A4V1EGQ3"/>
<reference evidence="2 3" key="1">
    <citation type="submission" date="2019-05" db="EMBL/GenBank/DDBJ databases">
        <title>Complete genome sequencing of Anaerostipes rhamnosivorans.</title>
        <authorList>
            <person name="Bui T.P.N."/>
            <person name="de Vos W.M."/>
        </authorList>
    </citation>
    <scope>NUCLEOTIDE SEQUENCE [LARGE SCALE GENOMIC DNA]</scope>
    <source>
        <strain evidence="2 3">1y2</strain>
    </source>
</reference>
<feature type="transmembrane region" description="Helical" evidence="1">
    <location>
        <begin position="256"/>
        <end position="275"/>
    </location>
</feature>
<protein>
    <submittedName>
        <fullName evidence="2">PTS system, mannose-specific IID component</fullName>
    </submittedName>
</protein>
<gene>
    <name evidence="2" type="ORF">AR1Y2_3426</name>
</gene>
<keyword evidence="3" id="KW-1185">Reference proteome</keyword>
<dbReference type="RefSeq" id="WP_175403687.1">
    <property type="nucleotide sequence ID" value="NZ_CP040058.1"/>
</dbReference>
<keyword evidence="1" id="KW-0472">Membrane</keyword>